<dbReference type="Gene3D" id="3.40.50.300">
    <property type="entry name" value="P-loop containing nucleotide triphosphate hydrolases"/>
    <property type="match status" value="1"/>
</dbReference>
<dbReference type="OrthoDB" id="1577640at2759"/>
<protein>
    <recommendedName>
        <fullName evidence="2">Nephrocystin 3-like N-terminal domain-containing protein</fullName>
    </recommendedName>
</protein>
<evidence type="ECO:0000313" key="3">
    <source>
        <dbReference type="EMBL" id="PWY91628.1"/>
    </source>
</evidence>
<dbReference type="EMBL" id="MSFK01000009">
    <property type="protein sequence ID" value="PWY91628.1"/>
    <property type="molecule type" value="Genomic_DNA"/>
</dbReference>
<dbReference type="InterPro" id="IPR036770">
    <property type="entry name" value="Ankyrin_rpt-contain_sf"/>
</dbReference>
<dbReference type="InterPro" id="IPR056884">
    <property type="entry name" value="NPHP3-like_N"/>
</dbReference>
<accession>A0A317X3T9</accession>
<comment type="caution">
    <text evidence="3">The sequence shown here is derived from an EMBL/GenBank/DDBJ whole genome shotgun (WGS) entry which is preliminary data.</text>
</comment>
<dbReference type="Proteomes" id="UP000246702">
    <property type="component" value="Unassembled WGS sequence"/>
</dbReference>
<dbReference type="GeneID" id="37117142"/>
<evidence type="ECO:0000256" key="1">
    <source>
        <dbReference type="ARBA" id="ARBA00022737"/>
    </source>
</evidence>
<dbReference type="PANTHER" id="PTHR10039:SF16">
    <property type="entry name" value="GPI INOSITOL-DEACYLASE"/>
    <property type="match status" value="1"/>
</dbReference>
<dbReference type="Gene3D" id="1.25.40.20">
    <property type="entry name" value="Ankyrin repeat-containing domain"/>
    <property type="match status" value="1"/>
</dbReference>
<evidence type="ECO:0000313" key="4">
    <source>
        <dbReference type="Proteomes" id="UP000246702"/>
    </source>
</evidence>
<keyword evidence="1" id="KW-0677">Repeat</keyword>
<dbReference type="InterPro" id="IPR027417">
    <property type="entry name" value="P-loop_NTPase"/>
</dbReference>
<evidence type="ECO:0000259" key="2">
    <source>
        <dbReference type="Pfam" id="PF24883"/>
    </source>
</evidence>
<organism evidence="3 4">
    <name type="scientific">Aspergillus sclerotioniger CBS 115572</name>
    <dbReference type="NCBI Taxonomy" id="1450535"/>
    <lineage>
        <taxon>Eukaryota</taxon>
        <taxon>Fungi</taxon>
        <taxon>Dikarya</taxon>
        <taxon>Ascomycota</taxon>
        <taxon>Pezizomycotina</taxon>
        <taxon>Eurotiomycetes</taxon>
        <taxon>Eurotiomycetidae</taxon>
        <taxon>Eurotiales</taxon>
        <taxon>Aspergillaceae</taxon>
        <taxon>Aspergillus</taxon>
        <taxon>Aspergillus subgen. Circumdati</taxon>
    </lineage>
</organism>
<keyword evidence="4" id="KW-1185">Reference proteome</keyword>
<dbReference type="SUPFAM" id="SSF52540">
    <property type="entry name" value="P-loop containing nucleoside triphosphate hydrolases"/>
    <property type="match status" value="1"/>
</dbReference>
<dbReference type="Pfam" id="PF23397">
    <property type="entry name" value="DUF7104"/>
    <property type="match status" value="3"/>
</dbReference>
<dbReference type="STRING" id="1450535.A0A317X3T9"/>
<name>A0A317X3T9_9EURO</name>
<sequence length="1494" mass="169693">MFLRFCAKLNCTKADRDDEQPPPRTQSRVINKVDSDVCSTRGARADDPQNESLRETVSPQRENLWEVAGERLDEECREALGLKTASPVANAIEDVIKITEKKYREYKEGGLKIRKRDGGQINFRDSAKNIILYALQAQDLIKTLVAFDPTGHASSAWSVVSIGLTIIKNEIERRDDVFEAAEYLSRILSYYAIVDNHYRERKVASDRGLEDVLVEVYMAVLQYAAEVKKAQNESDTARVLKSITALVQQPLKDLKETVEKKEQAVQKWKDLTADLDHSKQAEHMLDGIDDAVERLKNIQSYNRGLQDREILDWLSMASYSDAQNNNEKHRAPDTGNWFLDLPEYKEWKTTPGKICWLYGAVGCGKSVLCSTVIQDIQEFCMSDPSRSFAYWYFQFSNDETQKVCNMIRSILRQFTPRTLPASMIKLWEEHRHRGSMPQQQKLAEILDIVLETSQSEFFLILDALDECPAKNDERGSLLQFLEELLGKHRARIHILATSRPEPDIRARLEQYQLVNLETRLGEDVETFVRDQVAHGRLCEWNESVKKLTLEKLLDIPERRFRWADLQIKRLEMSKTEAAFYKALDSIPVTLEDTYKDTLERLSPDDREAARTILIWLSFSAVPLDLKTVAAVVSFRFPEDVMTTCNTSLVTVNLSDDTVILAHFSVKEFLVRNEPEGQWYQFSALFAHAAIANKTIDCLLETTEILTKTTAVQKPLLIYAAKYWDRHLADLRDLHANCTGFHGKVDRLFTEHDVYFNWVRLVDFNWDYVWDQTFEELEPPLYIASEKGLKPVEALLAKGANPMGSQLDISNNALVAAARRGHLEVLELLLNRIDEIPRGVTRHLLEWIKTAEADREKLAVILDLLWDKGALYGQSRASHRIMDERLLESAAGNIRSAHILIDVLLDRKEKMGVKVTEKLLTDVLLNGYCGNEIVHLVLKICDADIKLTPSLMKALLSAPHTDAAMAVLKRRVNDIMLDEGCIGAFAQGKKEAMELLLQERGQDIQVTQSVLITAARFTHDPQTVRLLLNRREPGTEINKGVLLAAAKNTSKGTDIMNMLLDECGQDTIIDEEVIQEIAYNEYGSLGMMKLLLCRQQAGFMVSEQTLSNAAKCQDREMLELLVNNAGGSELPITGKTLRSVADNYVHGKALIEYLFDLRGHSLPVSEDVLVSVADVDKTSTVDCMLAFILERWPEIPASDQLLEAACRHPSAMGLLLDRRCDCLPIQTMIHKIATDRYNGGKVLEMLLDRRLVEVDEWLVETVAGNSYTLQVIYNRNPDFLVTPKIFVNAARDVDAMRILLDRQKNQVLSTEEVIKASLIGRGSANHRGSLDICHSEPPIEFSRVAFETTRELNLSAVWEAIWQDPEISPSALARAAGTLVQYFSIDVSETMLERLTSEGFEEFFLWSDYSVPGISGWFDDFIRLCMQHRIPLPTTETAFELIVERSTLNTIDIFLEDHPDIPITERHIQAAMRNQTEYMDKDALLSLLRSKSSLS</sequence>
<dbReference type="InterPro" id="IPR055530">
    <property type="entry name" value="DUF7104"/>
</dbReference>
<dbReference type="Pfam" id="PF24883">
    <property type="entry name" value="NPHP3_N"/>
    <property type="match status" value="1"/>
</dbReference>
<proteinExistence type="predicted"/>
<gene>
    <name evidence="3" type="ORF">BO94DRAFT_574028</name>
</gene>
<feature type="domain" description="Nephrocystin 3-like N-terminal" evidence="2">
    <location>
        <begin position="333"/>
        <end position="499"/>
    </location>
</feature>
<dbReference type="PANTHER" id="PTHR10039">
    <property type="entry name" value="AMELOGENIN"/>
    <property type="match status" value="1"/>
</dbReference>
<reference evidence="3 4" key="1">
    <citation type="submission" date="2016-12" db="EMBL/GenBank/DDBJ databases">
        <title>The genomes of Aspergillus section Nigri reveals drivers in fungal speciation.</title>
        <authorList>
            <consortium name="DOE Joint Genome Institute"/>
            <person name="Vesth T.C."/>
            <person name="Nybo J."/>
            <person name="Theobald S."/>
            <person name="Brandl J."/>
            <person name="Frisvad J.C."/>
            <person name="Nielsen K.F."/>
            <person name="Lyhne E.K."/>
            <person name="Kogle M.E."/>
            <person name="Kuo A."/>
            <person name="Riley R."/>
            <person name="Clum A."/>
            <person name="Nolan M."/>
            <person name="Lipzen A."/>
            <person name="Salamov A."/>
            <person name="Henrissat B."/>
            <person name="Wiebenga A."/>
            <person name="De Vries R.P."/>
            <person name="Grigoriev I.V."/>
            <person name="Mortensen U.H."/>
            <person name="Andersen M.R."/>
            <person name="Baker S.E."/>
        </authorList>
    </citation>
    <scope>NUCLEOTIDE SEQUENCE [LARGE SCALE GENOMIC DNA]</scope>
    <source>
        <strain evidence="3 4">CBS 115572</strain>
    </source>
</reference>
<dbReference type="RefSeq" id="XP_025469356.1">
    <property type="nucleotide sequence ID" value="XM_025614999.1"/>
</dbReference>